<protein>
    <recommendedName>
        <fullName evidence="9">DEAD-box ATP-dependent RNA helicase RhpA</fullName>
        <ecNumber evidence="1">3.6.4.13</ecNumber>
    </recommendedName>
</protein>
<dbReference type="CDD" id="cd18787">
    <property type="entry name" value="SF2_C_DEAD"/>
    <property type="match status" value="1"/>
</dbReference>
<dbReference type="Proteomes" id="UP001378188">
    <property type="component" value="Unassembled WGS sequence"/>
</dbReference>
<dbReference type="GO" id="GO:0003676">
    <property type="term" value="F:nucleic acid binding"/>
    <property type="evidence" value="ECO:0007669"/>
    <property type="project" value="InterPro"/>
</dbReference>
<evidence type="ECO:0000256" key="2">
    <source>
        <dbReference type="ARBA" id="ARBA00022490"/>
    </source>
</evidence>
<dbReference type="GO" id="GO:0005829">
    <property type="term" value="C:cytosol"/>
    <property type="evidence" value="ECO:0007669"/>
    <property type="project" value="TreeGrafter"/>
</dbReference>
<evidence type="ECO:0000259" key="13">
    <source>
        <dbReference type="PROSITE" id="PS51194"/>
    </source>
</evidence>
<dbReference type="PANTHER" id="PTHR47959:SF13">
    <property type="entry name" value="ATP-DEPENDENT RNA HELICASE RHLE"/>
    <property type="match status" value="1"/>
</dbReference>
<feature type="region of interest" description="Disordered" evidence="11">
    <location>
        <begin position="385"/>
        <end position="446"/>
    </location>
</feature>
<dbReference type="SMART" id="SM00487">
    <property type="entry name" value="DEXDc"/>
    <property type="match status" value="1"/>
</dbReference>
<evidence type="ECO:0000256" key="3">
    <source>
        <dbReference type="ARBA" id="ARBA00022741"/>
    </source>
</evidence>
<feature type="domain" description="Helicase ATP-binding" evidence="12">
    <location>
        <begin position="33"/>
        <end position="208"/>
    </location>
</feature>
<dbReference type="InterPro" id="IPR050079">
    <property type="entry name" value="DEAD_box_RNA_helicase"/>
</dbReference>
<organism evidence="15 16">
    <name type="scientific">Microbaculum marinum</name>
    <dbReference type="NCBI Taxonomy" id="1764581"/>
    <lineage>
        <taxon>Bacteria</taxon>
        <taxon>Pseudomonadati</taxon>
        <taxon>Pseudomonadota</taxon>
        <taxon>Alphaproteobacteria</taxon>
        <taxon>Hyphomicrobiales</taxon>
        <taxon>Tepidamorphaceae</taxon>
        <taxon>Microbaculum</taxon>
    </lineage>
</organism>
<dbReference type="CDD" id="cd00268">
    <property type="entry name" value="DEADc"/>
    <property type="match status" value="1"/>
</dbReference>
<evidence type="ECO:0000256" key="7">
    <source>
        <dbReference type="ARBA" id="ARBA00038437"/>
    </source>
</evidence>
<evidence type="ECO:0000256" key="10">
    <source>
        <dbReference type="PROSITE-ProRule" id="PRU00552"/>
    </source>
</evidence>
<reference evidence="15 16" key="1">
    <citation type="submission" date="2024-02" db="EMBL/GenBank/DDBJ databases">
        <title>Genome analysis and characterization of Microbaculum marinisediminis sp. nov., isolated from marine sediment.</title>
        <authorList>
            <person name="Du Z.-J."/>
            <person name="Ye Y.-Q."/>
            <person name="Zhang Z.-R."/>
            <person name="Yuan S.-M."/>
            <person name="Zhang X.-Y."/>
        </authorList>
    </citation>
    <scope>NUCLEOTIDE SEQUENCE [LARGE SCALE GENOMIC DNA]</scope>
    <source>
        <strain evidence="15 16">SDUM1044001</strain>
    </source>
</reference>
<dbReference type="GO" id="GO:0003724">
    <property type="term" value="F:RNA helicase activity"/>
    <property type="evidence" value="ECO:0007669"/>
    <property type="project" value="UniProtKB-EC"/>
</dbReference>
<dbReference type="Pfam" id="PF00271">
    <property type="entry name" value="Helicase_C"/>
    <property type="match status" value="1"/>
</dbReference>
<evidence type="ECO:0000256" key="1">
    <source>
        <dbReference type="ARBA" id="ARBA00012552"/>
    </source>
</evidence>
<name>A0AAW9RYK8_9HYPH</name>
<feature type="domain" description="Helicase C-terminal" evidence="13">
    <location>
        <begin position="219"/>
        <end position="379"/>
    </location>
</feature>
<evidence type="ECO:0000256" key="8">
    <source>
        <dbReference type="ARBA" id="ARBA00047984"/>
    </source>
</evidence>
<comment type="similarity">
    <text evidence="7">Belongs to the DEAD box helicase family.</text>
</comment>
<dbReference type="EMBL" id="JAZHOF010000014">
    <property type="protein sequence ID" value="MEJ8574771.1"/>
    <property type="molecule type" value="Genomic_DNA"/>
</dbReference>
<proteinExistence type="inferred from homology"/>
<dbReference type="PROSITE" id="PS51194">
    <property type="entry name" value="HELICASE_CTER"/>
    <property type="match status" value="1"/>
</dbReference>
<dbReference type="PANTHER" id="PTHR47959">
    <property type="entry name" value="ATP-DEPENDENT RNA HELICASE RHLE-RELATED"/>
    <property type="match status" value="1"/>
</dbReference>
<dbReference type="AlphaFoldDB" id="A0AAW9RYK8"/>
<dbReference type="InterPro" id="IPR014014">
    <property type="entry name" value="RNA_helicase_DEAD_Q_motif"/>
</dbReference>
<keyword evidence="5 15" id="KW-0347">Helicase</keyword>
<dbReference type="Gene3D" id="3.40.50.300">
    <property type="entry name" value="P-loop containing nucleotide triphosphate hydrolases"/>
    <property type="match status" value="2"/>
</dbReference>
<dbReference type="PROSITE" id="PS51192">
    <property type="entry name" value="HELICASE_ATP_BIND_1"/>
    <property type="match status" value="1"/>
</dbReference>
<feature type="short sequence motif" description="Q motif" evidence="10">
    <location>
        <begin position="2"/>
        <end position="30"/>
    </location>
</feature>
<dbReference type="InterPro" id="IPR027417">
    <property type="entry name" value="P-loop_NTPase"/>
</dbReference>
<gene>
    <name evidence="15" type="ORF">V3328_25070</name>
</gene>
<dbReference type="EC" id="3.6.4.13" evidence="1"/>
<evidence type="ECO:0000256" key="4">
    <source>
        <dbReference type="ARBA" id="ARBA00022801"/>
    </source>
</evidence>
<dbReference type="RefSeq" id="WP_340332471.1">
    <property type="nucleotide sequence ID" value="NZ_JAZHOF010000014.1"/>
</dbReference>
<feature type="compositionally biased region" description="Basic residues" evidence="11">
    <location>
        <begin position="400"/>
        <end position="412"/>
    </location>
</feature>
<dbReference type="GO" id="GO:0042255">
    <property type="term" value="P:ribosome assembly"/>
    <property type="evidence" value="ECO:0007669"/>
    <property type="project" value="UniProtKB-ARBA"/>
</dbReference>
<dbReference type="SMART" id="SM00490">
    <property type="entry name" value="HELICc"/>
    <property type="match status" value="1"/>
</dbReference>
<accession>A0AAW9RYK8</accession>
<feature type="domain" description="DEAD-box RNA helicase Q" evidence="14">
    <location>
        <begin position="2"/>
        <end position="30"/>
    </location>
</feature>
<dbReference type="SUPFAM" id="SSF52540">
    <property type="entry name" value="P-loop containing nucleoside triphosphate hydrolases"/>
    <property type="match status" value="2"/>
</dbReference>
<dbReference type="InterPro" id="IPR044742">
    <property type="entry name" value="DEAD/DEAH_RhlB"/>
</dbReference>
<keyword evidence="6" id="KW-0067">ATP-binding</keyword>
<keyword evidence="3" id="KW-0547">Nucleotide-binding</keyword>
<keyword evidence="16" id="KW-1185">Reference proteome</keyword>
<keyword evidence="2" id="KW-0963">Cytoplasm</keyword>
<evidence type="ECO:0000256" key="6">
    <source>
        <dbReference type="ARBA" id="ARBA00022840"/>
    </source>
</evidence>
<evidence type="ECO:0000256" key="11">
    <source>
        <dbReference type="SAM" id="MobiDB-lite"/>
    </source>
</evidence>
<dbReference type="InterPro" id="IPR011545">
    <property type="entry name" value="DEAD/DEAH_box_helicase_dom"/>
</dbReference>
<dbReference type="GO" id="GO:0016787">
    <property type="term" value="F:hydrolase activity"/>
    <property type="evidence" value="ECO:0007669"/>
    <property type="project" value="UniProtKB-KW"/>
</dbReference>
<dbReference type="GO" id="GO:0005524">
    <property type="term" value="F:ATP binding"/>
    <property type="evidence" value="ECO:0007669"/>
    <property type="project" value="UniProtKB-KW"/>
</dbReference>
<evidence type="ECO:0000259" key="12">
    <source>
        <dbReference type="PROSITE" id="PS51192"/>
    </source>
</evidence>
<sequence length="446" mass="47764">MTTFSELNLSAPLMRALDEAGHETPTPIQAQAIPHLLNGRDLIGIAQTGTGKTAAFALPILTHLEKSAGHVAPKSCRVLVLSPTRELSGQIVDAFKGYGRHIRPRVELVIGGVPMGRQIRAMSHGVDVLVATPGRLIDLVEQRAVRLDSVEVLVLDEADQMLDMGFIHAIRAIARLLPEERQTLLFSATMPAAIADLSRQFLNDPVRVSVTPVAKTADKVEQTVIHVNRADKPSRLAEVLSDPAIEQALVFTRTKHGADKVVRSLDKAGIKSAAIHGNKSQNQRERTLAAFRAGKISALIATDIAARGLDIPGVSHVVNYDLPNVPESYVHRIGRTARAGRDGIAVAFCDVEERPLLKAIEKLIRMPIPASGAAADAAGDARPIAYRAEDKPKSANPGRPGRRRRRSKKPHAQGKANVAPARRGSGPGESGANPGHALSAMPFMQG</sequence>
<dbReference type="GO" id="GO:0009266">
    <property type="term" value="P:response to temperature stimulus"/>
    <property type="evidence" value="ECO:0007669"/>
    <property type="project" value="UniProtKB-ARBA"/>
</dbReference>
<evidence type="ECO:0000256" key="5">
    <source>
        <dbReference type="ARBA" id="ARBA00022806"/>
    </source>
</evidence>
<dbReference type="InterPro" id="IPR014001">
    <property type="entry name" value="Helicase_ATP-bd"/>
</dbReference>
<evidence type="ECO:0000259" key="14">
    <source>
        <dbReference type="PROSITE" id="PS51195"/>
    </source>
</evidence>
<keyword evidence="4 15" id="KW-0378">Hydrolase</keyword>
<evidence type="ECO:0000313" key="16">
    <source>
        <dbReference type="Proteomes" id="UP001378188"/>
    </source>
</evidence>
<evidence type="ECO:0000256" key="9">
    <source>
        <dbReference type="ARBA" id="ARBA00074363"/>
    </source>
</evidence>
<dbReference type="InterPro" id="IPR001650">
    <property type="entry name" value="Helicase_C-like"/>
</dbReference>
<comment type="caution">
    <text evidence="15">The sequence shown here is derived from an EMBL/GenBank/DDBJ whole genome shotgun (WGS) entry which is preliminary data.</text>
</comment>
<comment type="catalytic activity">
    <reaction evidence="8">
        <text>ATP + H2O = ADP + phosphate + H(+)</text>
        <dbReference type="Rhea" id="RHEA:13065"/>
        <dbReference type="ChEBI" id="CHEBI:15377"/>
        <dbReference type="ChEBI" id="CHEBI:15378"/>
        <dbReference type="ChEBI" id="CHEBI:30616"/>
        <dbReference type="ChEBI" id="CHEBI:43474"/>
        <dbReference type="ChEBI" id="CHEBI:456216"/>
        <dbReference type="EC" id="3.6.4.13"/>
    </reaction>
</comment>
<dbReference type="FunFam" id="3.40.50.300:FF:000108">
    <property type="entry name" value="ATP-dependent RNA helicase RhlE"/>
    <property type="match status" value="1"/>
</dbReference>
<dbReference type="PROSITE" id="PS51195">
    <property type="entry name" value="Q_MOTIF"/>
    <property type="match status" value="1"/>
</dbReference>
<evidence type="ECO:0000313" key="15">
    <source>
        <dbReference type="EMBL" id="MEJ8574771.1"/>
    </source>
</evidence>
<dbReference type="Pfam" id="PF00270">
    <property type="entry name" value="DEAD"/>
    <property type="match status" value="1"/>
</dbReference>